<evidence type="ECO:0000313" key="2">
    <source>
        <dbReference type="Proteomes" id="UP001060085"/>
    </source>
</evidence>
<proteinExistence type="predicted"/>
<dbReference type="EMBL" id="CM044707">
    <property type="protein sequence ID" value="KAI5654094.1"/>
    <property type="molecule type" value="Genomic_DNA"/>
</dbReference>
<comment type="caution">
    <text evidence="1">The sequence shown here is derived from an EMBL/GenBank/DDBJ whole genome shotgun (WGS) entry which is preliminary data.</text>
</comment>
<reference evidence="2" key="1">
    <citation type="journal article" date="2023" name="Nat. Plants">
        <title>Single-cell RNA sequencing provides a high-resolution roadmap for understanding the multicellular compartmentation of specialized metabolism.</title>
        <authorList>
            <person name="Sun S."/>
            <person name="Shen X."/>
            <person name="Li Y."/>
            <person name="Li Y."/>
            <person name="Wang S."/>
            <person name="Li R."/>
            <person name="Zhang H."/>
            <person name="Shen G."/>
            <person name="Guo B."/>
            <person name="Wei J."/>
            <person name="Xu J."/>
            <person name="St-Pierre B."/>
            <person name="Chen S."/>
            <person name="Sun C."/>
        </authorList>
    </citation>
    <scope>NUCLEOTIDE SEQUENCE [LARGE SCALE GENOMIC DNA]</scope>
</reference>
<gene>
    <name evidence="1" type="ORF">M9H77_31281</name>
</gene>
<name>A0ACC0A0G9_CATRO</name>
<keyword evidence="2" id="KW-1185">Reference proteome</keyword>
<accession>A0ACC0A0G9</accession>
<organism evidence="1 2">
    <name type="scientific">Catharanthus roseus</name>
    <name type="common">Madagascar periwinkle</name>
    <name type="synonym">Vinca rosea</name>
    <dbReference type="NCBI Taxonomy" id="4058"/>
    <lineage>
        <taxon>Eukaryota</taxon>
        <taxon>Viridiplantae</taxon>
        <taxon>Streptophyta</taxon>
        <taxon>Embryophyta</taxon>
        <taxon>Tracheophyta</taxon>
        <taxon>Spermatophyta</taxon>
        <taxon>Magnoliopsida</taxon>
        <taxon>eudicotyledons</taxon>
        <taxon>Gunneridae</taxon>
        <taxon>Pentapetalae</taxon>
        <taxon>asterids</taxon>
        <taxon>lamiids</taxon>
        <taxon>Gentianales</taxon>
        <taxon>Apocynaceae</taxon>
        <taxon>Rauvolfioideae</taxon>
        <taxon>Vinceae</taxon>
        <taxon>Catharanthinae</taxon>
        <taxon>Catharanthus</taxon>
    </lineage>
</organism>
<sequence length="256" mass="27683">MGTRPTCPVDSQLGSSFVNELLSRFPDVSPYNSQHMNYYGSSRHVPSYTLGSRKHSGDEGGEETVQARGYDIDFQGDDLEDKAENGQGEDKGEGKGEEDVGMGVGSSAGKKKAKKGDDDSGIQRGPTPGGPQDPKIMPSYGGHVVVAIVIWRGECGIPMASISTVGDSAYLPINITTSCYMQSMIGNSIFTDNSGLNIGMDISLFPIFASPMRIGAVAHSPYIQQFELLGTTRDSSELEYCMRFDTMRPVEVRWTL</sequence>
<dbReference type="Proteomes" id="UP001060085">
    <property type="component" value="Linkage Group LG07"/>
</dbReference>
<protein>
    <submittedName>
        <fullName evidence="1">Uncharacterized protein</fullName>
    </submittedName>
</protein>
<evidence type="ECO:0000313" key="1">
    <source>
        <dbReference type="EMBL" id="KAI5654094.1"/>
    </source>
</evidence>